<evidence type="ECO:0000256" key="2">
    <source>
        <dbReference type="ARBA" id="ARBA00023012"/>
    </source>
</evidence>
<dbReference type="GO" id="GO:0000156">
    <property type="term" value="F:phosphorelay response regulator activity"/>
    <property type="evidence" value="ECO:0007669"/>
    <property type="project" value="TreeGrafter"/>
</dbReference>
<evidence type="ECO:0000256" key="4">
    <source>
        <dbReference type="ARBA" id="ARBA00023125"/>
    </source>
</evidence>
<dbReference type="GO" id="GO:0006355">
    <property type="term" value="P:regulation of DNA-templated transcription"/>
    <property type="evidence" value="ECO:0007669"/>
    <property type="project" value="TreeGrafter"/>
</dbReference>
<dbReference type="InterPro" id="IPR001789">
    <property type="entry name" value="Sig_transdc_resp-reg_receiver"/>
</dbReference>
<evidence type="ECO:0000256" key="1">
    <source>
        <dbReference type="ARBA" id="ARBA00022553"/>
    </source>
</evidence>
<dbReference type="GO" id="GO:0032993">
    <property type="term" value="C:protein-DNA complex"/>
    <property type="evidence" value="ECO:0007669"/>
    <property type="project" value="TreeGrafter"/>
</dbReference>
<keyword evidence="10" id="KW-1185">Reference proteome</keyword>
<dbReference type="AlphaFoldDB" id="A0AAD8YGF2"/>
<evidence type="ECO:0000256" key="3">
    <source>
        <dbReference type="ARBA" id="ARBA00023015"/>
    </source>
</evidence>
<dbReference type="InterPro" id="IPR039420">
    <property type="entry name" value="WalR-like"/>
</dbReference>
<evidence type="ECO:0000256" key="7">
    <source>
        <dbReference type="SAM" id="MobiDB-lite"/>
    </source>
</evidence>
<evidence type="ECO:0000256" key="6">
    <source>
        <dbReference type="PROSITE-ProRule" id="PRU00169"/>
    </source>
</evidence>
<keyword evidence="1 6" id="KW-0597">Phosphoprotein</keyword>
<dbReference type="SUPFAM" id="SSF52172">
    <property type="entry name" value="CheY-like"/>
    <property type="match status" value="2"/>
</dbReference>
<keyword evidence="5" id="KW-0804">Transcription</keyword>
<feature type="region of interest" description="Disordered" evidence="7">
    <location>
        <begin position="234"/>
        <end position="305"/>
    </location>
</feature>
<accession>A0AAD8YGF2</accession>
<dbReference type="GO" id="GO:0005829">
    <property type="term" value="C:cytosol"/>
    <property type="evidence" value="ECO:0007669"/>
    <property type="project" value="TreeGrafter"/>
</dbReference>
<evidence type="ECO:0000313" key="10">
    <source>
        <dbReference type="Proteomes" id="UP001224775"/>
    </source>
</evidence>
<dbReference type="PANTHER" id="PTHR48111">
    <property type="entry name" value="REGULATOR OF RPOS"/>
    <property type="match status" value="1"/>
</dbReference>
<reference evidence="9" key="1">
    <citation type="submission" date="2023-06" db="EMBL/GenBank/DDBJ databases">
        <title>Survivors Of The Sea: Transcriptome response of Skeletonema marinoi to long-term dormancy.</title>
        <authorList>
            <person name="Pinder M.I.M."/>
            <person name="Kourtchenko O."/>
            <person name="Robertson E.K."/>
            <person name="Larsson T."/>
            <person name="Maumus F."/>
            <person name="Osuna-Cruz C.M."/>
            <person name="Vancaester E."/>
            <person name="Stenow R."/>
            <person name="Vandepoele K."/>
            <person name="Ploug H."/>
            <person name="Bruchert V."/>
            <person name="Godhe A."/>
            <person name="Topel M."/>
        </authorList>
    </citation>
    <scope>NUCLEOTIDE SEQUENCE</scope>
    <source>
        <strain evidence="9">R05AC</strain>
    </source>
</reference>
<evidence type="ECO:0000313" key="9">
    <source>
        <dbReference type="EMBL" id="KAK1744605.1"/>
    </source>
</evidence>
<protein>
    <submittedName>
        <fullName evidence="9">Response regulator</fullName>
    </submittedName>
</protein>
<feature type="compositionally biased region" description="Basic and acidic residues" evidence="7">
    <location>
        <begin position="263"/>
        <end position="278"/>
    </location>
</feature>
<feature type="modified residue" description="4-aspartylphosphate" evidence="6">
    <location>
        <position position="213"/>
    </location>
</feature>
<evidence type="ECO:0000259" key="8">
    <source>
        <dbReference type="PROSITE" id="PS50110"/>
    </source>
</evidence>
<feature type="domain" description="Response regulatory" evidence="8">
    <location>
        <begin position="131"/>
        <end position="398"/>
    </location>
</feature>
<name>A0AAD8YGF2_9STRA</name>
<dbReference type="SMART" id="SM00448">
    <property type="entry name" value="REC"/>
    <property type="match status" value="1"/>
</dbReference>
<dbReference type="PROSITE" id="PS50110">
    <property type="entry name" value="RESPONSE_REGULATORY"/>
    <property type="match status" value="1"/>
</dbReference>
<dbReference type="InterPro" id="IPR011006">
    <property type="entry name" value="CheY-like_superfamily"/>
</dbReference>
<keyword evidence="3" id="KW-0805">Transcription regulation</keyword>
<dbReference type="Proteomes" id="UP001224775">
    <property type="component" value="Unassembled WGS sequence"/>
</dbReference>
<organism evidence="9 10">
    <name type="scientific">Skeletonema marinoi</name>
    <dbReference type="NCBI Taxonomy" id="267567"/>
    <lineage>
        <taxon>Eukaryota</taxon>
        <taxon>Sar</taxon>
        <taxon>Stramenopiles</taxon>
        <taxon>Ochrophyta</taxon>
        <taxon>Bacillariophyta</taxon>
        <taxon>Coscinodiscophyceae</taxon>
        <taxon>Thalassiosirophycidae</taxon>
        <taxon>Thalassiosirales</taxon>
        <taxon>Skeletonemataceae</taxon>
        <taxon>Skeletonema</taxon>
        <taxon>Skeletonema marinoi-dohrnii complex</taxon>
    </lineage>
</organism>
<comment type="caution">
    <text evidence="9">The sequence shown here is derived from an EMBL/GenBank/DDBJ whole genome shotgun (WGS) entry which is preliminary data.</text>
</comment>
<sequence length="560" mass="62595">MMIPSPLYYAPSISAATSSALTPRIAAYIGGGLLLPRMTKNHHISCCRHKNLLGLGPLSVAIIDQDIDDDNANGGSYVDLGTITTNEADDNYDDSFLQNLVVPPPPSETIHHQITSSTHSNNMEAWRSNHWIVLIDDEPSIRLAIGDYLHSMGYTMITACDGPQSFLDVLLYSCGWSLLMEDNDGNNDRPPWMKDDDSDESMLWRLPNCIISDIRMPGGVDGVQLLELLRHVDNDGKKNSSSGSEEERSSDVKRGKKKGRPKKGVERSNNEYDGKDDFDLLDAIVGSSGDGSSTTAGKQQQQKGNAGKIVTAIDQAIQKLNVIRDTLTYHQEASNNNSNSLQQQTQQYPTSLLQIPVILLTAKAMVSDRIVGFKAGANNYLPKPFRPEELLGMVDSLLRKQERERKEWMSENDLGSSIDDDDVALELNNNKKEKEGGGGKYVNELAMYSASAQQMKDLTTELIEIKNLLKEEAQRQTNVKVEQEEMGRLAKLLPNALWMFMNDERRKRLFSSDHIRSILLFCFDDASLARKSTAKRDDLLTELERKNEKDPDRLKNFLVD</sequence>
<dbReference type="EMBL" id="JATAAI010000007">
    <property type="protein sequence ID" value="KAK1744605.1"/>
    <property type="molecule type" value="Genomic_DNA"/>
</dbReference>
<dbReference type="PANTHER" id="PTHR48111:SF1">
    <property type="entry name" value="TWO-COMPONENT RESPONSE REGULATOR ORR33"/>
    <property type="match status" value="1"/>
</dbReference>
<evidence type="ECO:0000256" key="5">
    <source>
        <dbReference type="ARBA" id="ARBA00023163"/>
    </source>
</evidence>
<keyword evidence="2" id="KW-0902">Two-component regulatory system</keyword>
<dbReference type="GO" id="GO:0000976">
    <property type="term" value="F:transcription cis-regulatory region binding"/>
    <property type="evidence" value="ECO:0007669"/>
    <property type="project" value="TreeGrafter"/>
</dbReference>
<feature type="compositionally biased region" description="Low complexity" evidence="7">
    <location>
        <begin position="286"/>
        <end position="305"/>
    </location>
</feature>
<gene>
    <name evidence="9" type="ORF">QTG54_005138</name>
</gene>
<dbReference type="Gene3D" id="3.40.50.2300">
    <property type="match status" value="1"/>
</dbReference>
<proteinExistence type="predicted"/>
<keyword evidence="4" id="KW-0238">DNA-binding</keyword>